<dbReference type="Gene3D" id="3.40.630.190">
    <property type="entry name" value="LCP protein"/>
    <property type="match status" value="1"/>
</dbReference>
<name>A0A5M3XU71_9ACTN</name>
<evidence type="ECO:0000256" key="1">
    <source>
        <dbReference type="ARBA" id="ARBA00006068"/>
    </source>
</evidence>
<dbReference type="AlphaFoldDB" id="A0A5M3XU71"/>
<feature type="transmembrane region" description="Helical" evidence="3">
    <location>
        <begin position="94"/>
        <end position="118"/>
    </location>
</feature>
<feature type="region of interest" description="Disordered" evidence="2">
    <location>
        <begin position="413"/>
        <end position="467"/>
    </location>
</feature>
<proteinExistence type="inferred from homology"/>
<dbReference type="InterPro" id="IPR004474">
    <property type="entry name" value="LytR_CpsA_psr"/>
</dbReference>
<evidence type="ECO:0000259" key="4">
    <source>
        <dbReference type="Pfam" id="PF03816"/>
    </source>
</evidence>
<comment type="caution">
    <text evidence="5">The sequence shown here is derived from an EMBL/GenBank/DDBJ whole genome shotgun (WGS) entry which is preliminary data.</text>
</comment>
<keyword evidence="3" id="KW-0812">Transmembrane</keyword>
<comment type="similarity">
    <text evidence="1">Belongs to the LytR/CpsA/Psr (LCP) family.</text>
</comment>
<keyword evidence="3" id="KW-0472">Membrane</keyword>
<keyword evidence="3" id="KW-1133">Transmembrane helix</keyword>
<dbReference type="PANTHER" id="PTHR33392">
    <property type="entry name" value="POLYISOPRENYL-TEICHOIC ACID--PEPTIDOGLYCAN TEICHOIC ACID TRANSFERASE TAGU"/>
    <property type="match status" value="1"/>
</dbReference>
<dbReference type="InterPro" id="IPR050922">
    <property type="entry name" value="LytR/CpsA/Psr_CW_biosynth"/>
</dbReference>
<evidence type="ECO:0000256" key="3">
    <source>
        <dbReference type="SAM" id="Phobius"/>
    </source>
</evidence>
<evidence type="ECO:0000256" key="2">
    <source>
        <dbReference type="SAM" id="MobiDB-lite"/>
    </source>
</evidence>
<feature type="transmembrane region" description="Helical" evidence="3">
    <location>
        <begin position="25"/>
        <end position="43"/>
    </location>
</feature>
<feature type="compositionally biased region" description="Low complexity" evidence="2">
    <location>
        <begin position="434"/>
        <end position="455"/>
    </location>
</feature>
<sequence length="467" mass="50358">MIGWLALSAVLPGAAHLRAGWTRTGLALLGTYLGIVLAGIAVVKTADAGLAGRVLRYLTAISVLAWAAALGWFVLIVHSYVVLRPWRLPRKGQILTGAVAGVLAIVMAAPFVITAQYVTVSQRTLERMFGGSGEPIGDPWSGRDRVNVLLVGGDADENRIGIRTDSVNVASVDVRTGDTVVFSLPRNLEDVRFPPGSPMQARFPDGFRLPVGVGGSREDLLFSVWEYANEHPELFGGRQGMGAQTLKETVGYTLGLKIDWYAMVNIWGFARIVDALGGLVLTVDRDVVFGRYNEGLVRAGTRRLGGAEALWFARSRTFSDDFTRMRRQRCVFNALLTQADPASVLARFNQIAAATQDMIQTDVPRGMLEHLVPLAAKVKHAKVTSVQFVPPLIHTGYPDWELIRRVTARALEDQARPKADQGRPKAVQTRSANPVEAVAAPTAPAVAPTAPAVVPSPDQLKAGCDGM</sequence>
<feature type="transmembrane region" description="Helical" evidence="3">
    <location>
        <begin position="55"/>
        <end position="82"/>
    </location>
</feature>
<dbReference type="Pfam" id="PF03816">
    <property type="entry name" value="LytR_cpsA_psr"/>
    <property type="match status" value="1"/>
</dbReference>
<organism evidence="5 6">
    <name type="scientific">Acrocarpospora pleiomorpha</name>
    <dbReference type="NCBI Taxonomy" id="90975"/>
    <lineage>
        <taxon>Bacteria</taxon>
        <taxon>Bacillati</taxon>
        <taxon>Actinomycetota</taxon>
        <taxon>Actinomycetes</taxon>
        <taxon>Streptosporangiales</taxon>
        <taxon>Streptosporangiaceae</taxon>
        <taxon>Acrocarpospora</taxon>
    </lineage>
</organism>
<dbReference type="PANTHER" id="PTHR33392:SF6">
    <property type="entry name" value="POLYISOPRENYL-TEICHOIC ACID--PEPTIDOGLYCAN TEICHOIC ACID TRANSFERASE TAGU"/>
    <property type="match status" value="1"/>
</dbReference>
<keyword evidence="6" id="KW-1185">Reference proteome</keyword>
<feature type="domain" description="Cell envelope-related transcriptional attenuator" evidence="4">
    <location>
        <begin position="163"/>
        <end position="339"/>
    </location>
</feature>
<protein>
    <recommendedName>
        <fullName evidence="4">Cell envelope-related transcriptional attenuator domain-containing protein</fullName>
    </recommendedName>
</protein>
<dbReference type="EMBL" id="BLAF01000056">
    <property type="protein sequence ID" value="GES24777.1"/>
    <property type="molecule type" value="Genomic_DNA"/>
</dbReference>
<dbReference type="NCBIfam" id="TIGR00350">
    <property type="entry name" value="lytR_cpsA_psr"/>
    <property type="match status" value="1"/>
</dbReference>
<evidence type="ECO:0000313" key="6">
    <source>
        <dbReference type="Proteomes" id="UP000377595"/>
    </source>
</evidence>
<accession>A0A5M3XU71</accession>
<gene>
    <name evidence="5" type="ORF">Aple_076760</name>
</gene>
<evidence type="ECO:0000313" key="5">
    <source>
        <dbReference type="EMBL" id="GES24777.1"/>
    </source>
</evidence>
<reference evidence="5 6" key="1">
    <citation type="submission" date="2019-10" db="EMBL/GenBank/DDBJ databases">
        <title>Whole genome shotgun sequence of Acrocarpospora pleiomorpha NBRC 16267.</title>
        <authorList>
            <person name="Ichikawa N."/>
            <person name="Kimura A."/>
            <person name="Kitahashi Y."/>
            <person name="Komaki H."/>
            <person name="Oguchi A."/>
        </authorList>
    </citation>
    <scope>NUCLEOTIDE SEQUENCE [LARGE SCALE GENOMIC DNA]</scope>
    <source>
        <strain evidence="5 6">NBRC 16267</strain>
    </source>
</reference>
<dbReference type="Proteomes" id="UP000377595">
    <property type="component" value="Unassembled WGS sequence"/>
</dbReference>
<feature type="compositionally biased region" description="Basic and acidic residues" evidence="2">
    <location>
        <begin position="413"/>
        <end position="423"/>
    </location>
</feature>